<accession>X0TEA0</accession>
<feature type="non-terminal residue" evidence="2">
    <location>
        <position position="1"/>
    </location>
</feature>
<comment type="caution">
    <text evidence="2">The sequence shown here is derived from an EMBL/GenBank/DDBJ whole genome shotgun (WGS) entry which is preliminary data.</text>
</comment>
<reference evidence="2" key="1">
    <citation type="journal article" date="2014" name="Front. Microbiol.">
        <title>High frequency of phylogenetically diverse reductive dehalogenase-homologous genes in deep subseafloor sedimentary metagenomes.</title>
        <authorList>
            <person name="Kawai M."/>
            <person name="Futagami T."/>
            <person name="Toyoda A."/>
            <person name="Takaki Y."/>
            <person name="Nishi S."/>
            <person name="Hori S."/>
            <person name="Arai W."/>
            <person name="Tsubouchi T."/>
            <person name="Morono Y."/>
            <person name="Uchiyama I."/>
            <person name="Ito T."/>
            <person name="Fujiyama A."/>
            <person name="Inagaki F."/>
            <person name="Takami H."/>
        </authorList>
    </citation>
    <scope>NUCLEOTIDE SEQUENCE</scope>
    <source>
        <strain evidence="2">Expedition CK06-06</strain>
    </source>
</reference>
<proteinExistence type="predicted"/>
<protein>
    <submittedName>
        <fullName evidence="2">Uncharacterized protein</fullName>
    </submittedName>
</protein>
<dbReference type="EMBL" id="BARS01016890">
    <property type="protein sequence ID" value="GAF91873.1"/>
    <property type="molecule type" value="Genomic_DNA"/>
</dbReference>
<feature type="compositionally biased region" description="Polar residues" evidence="1">
    <location>
        <begin position="22"/>
        <end position="40"/>
    </location>
</feature>
<organism evidence="2">
    <name type="scientific">marine sediment metagenome</name>
    <dbReference type="NCBI Taxonomy" id="412755"/>
    <lineage>
        <taxon>unclassified sequences</taxon>
        <taxon>metagenomes</taxon>
        <taxon>ecological metagenomes</taxon>
    </lineage>
</organism>
<evidence type="ECO:0000313" key="2">
    <source>
        <dbReference type="EMBL" id="GAF91873.1"/>
    </source>
</evidence>
<feature type="region of interest" description="Disordered" evidence="1">
    <location>
        <begin position="20"/>
        <end position="58"/>
    </location>
</feature>
<dbReference type="AlphaFoldDB" id="X0TEA0"/>
<sequence>KAKMNVSSVKTKDYEKNDIFSVPQNKANSKPIQSQSNPTCSELVEPISNHPRAAVPQF</sequence>
<gene>
    <name evidence="2" type="ORF">S01H1_27701</name>
</gene>
<evidence type="ECO:0000256" key="1">
    <source>
        <dbReference type="SAM" id="MobiDB-lite"/>
    </source>
</evidence>
<name>X0TEA0_9ZZZZ</name>